<organism evidence="4 5">
    <name type="scientific">Nicoliella lavandulae</name>
    <dbReference type="NCBI Taxonomy" id="3082954"/>
    <lineage>
        <taxon>Bacteria</taxon>
        <taxon>Bacillati</taxon>
        <taxon>Bacillota</taxon>
        <taxon>Bacilli</taxon>
        <taxon>Lactobacillales</taxon>
        <taxon>Lactobacillaceae</taxon>
        <taxon>Nicoliella</taxon>
    </lineage>
</organism>
<comment type="caution">
    <text evidence="4">The sequence shown here is derived from an EMBL/GenBank/DDBJ whole genome shotgun (WGS) entry which is preliminary data.</text>
</comment>
<accession>A0ABU8SLT9</accession>
<dbReference type="EMBL" id="JAWMWH010000003">
    <property type="protein sequence ID" value="MEJ6400841.1"/>
    <property type="molecule type" value="Genomic_DNA"/>
</dbReference>
<evidence type="ECO:0000313" key="5">
    <source>
        <dbReference type="Proteomes" id="UP001370590"/>
    </source>
</evidence>
<dbReference type="PROSITE" id="PS50977">
    <property type="entry name" value="HTH_TETR_2"/>
    <property type="match status" value="1"/>
</dbReference>
<sequence>MSDMRFKRTDLFIFQALNNLLEQRPFSEVTVNEIATTSMVHRNTFYHHFEDKYELLHQFIIFALNKVSVDIDISKFNVEPFHVIHKLYMTSYHNLFNLQRNDDEFMKVFSTTFVEVFVKDMNDTDNIWAMGGISSIMTWNRLNGSPYDMFDDYVELDRIFKTHQFPKLN</sequence>
<protein>
    <submittedName>
        <fullName evidence="4">TetR family transcriptional regulator</fullName>
    </submittedName>
</protein>
<dbReference type="Pfam" id="PF00440">
    <property type="entry name" value="TetR_N"/>
    <property type="match status" value="1"/>
</dbReference>
<evidence type="ECO:0000256" key="2">
    <source>
        <dbReference type="PROSITE-ProRule" id="PRU00335"/>
    </source>
</evidence>
<dbReference type="Gene3D" id="1.10.357.10">
    <property type="entry name" value="Tetracycline Repressor, domain 2"/>
    <property type="match status" value="1"/>
</dbReference>
<name>A0ABU8SLT9_9LACO</name>
<dbReference type="InterPro" id="IPR001647">
    <property type="entry name" value="HTH_TetR"/>
</dbReference>
<dbReference type="InterPro" id="IPR009057">
    <property type="entry name" value="Homeodomain-like_sf"/>
</dbReference>
<feature type="DNA-binding region" description="H-T-H motif" evidence="2">
    <location>
        <begin position="30"/>
        <end position="49"/>
    </location>
</feature>
<evidence type="ECO:0000259" key="3">
    <source>
        <dbReference type="PROSITE" id="PS50977"/>
    </source>
</evidence>
<dbReference type="SUPFAM" id="SSF46689">
    <property type="entry name" value="Homeodomain-like"/>
    <property type="match status" value="1"/>
</dbReference>
<reference evidence="4 5" key="1">
    <citation type="submission" date="2023-10" db="EMBL/GenBank/DDBJ databases">
        <title>Nicoliella lavandulae sp. nov. isolated from Lavandula angustifolia flowers.</title>
        <authorList>
            <person name="Alcantara C."/>
            <person name="Zuniga M."/>
            <person name="Landete J.M."/>
            <person name="Monedero V."/>
        </authorList>
    </citation>
    <scope>NUCLEOTIDE SEQUENCE [LARGE SCALE GENOMIC DNA]</scope>
    <source>
        <strain evidence="4 5">Es01</strain>
    </source>
</reference>
<keyword evidence="5" id="KW-1185">Reference proteome</keyword>
<evidence type="ECO:0000313" key="4">
    <source>
        <dbReference type="EMBL" id="MEJ6400841.1"/>
    </source>
</evidence>
<dbReference type="PANTHER" id="PTHR43479:SF7">
    <property type="entry name" value="TETR-FAMILY TRANSCRIPTIONAL REGULATOR"/>
    <property type="match status" value="1"/>
</dbReference>
<keyword evidence="1 2" id="KW-0238">DNA-binding</keyword>
<dbReference type="InterPro" id="IPR050624">
    <property type="entry name" value="HTH-type_Tx_Regulator"/>
</dbReference>
<gene>
    <name evidence="4" type="ORF">R4146_06740</name>
</gene>
<dbReference type="RefSeq" id="WP_339960697.1">
    <property type="nucleotide sequence ID" value="NZ_JAWMWH010000003.1"/>
</dbReference>
<dbReference type="PANTHER" id="PTHR43479">
    <property type="entry name" value="ACREF/ENVCD OPERON REPRESSOR-RELATED"/>
    <property type="match status" value="1"/>
</dbReference>
<proteinExistence type="predicted"/>
<evidence type="ECO:0000256" key="1">
    <source>
        <dbReference type="ARBA" id="ARBA00023125"/>
    </source>
</evidence>
<feature type="domain" description="HTH tetR-type" evidence="3">
    <location>
        <begin position="7"/>
        <end position="67"/>
    </location>
</feature>
<dbReference type="Proteomes" id="UP001370590">
    <property type="component" value="Unassembled WGS sequence"/>
</dbReference>